<name>A0A8B8BNL8_CRAVI</name>
<keyword evidence="2" id="KW-0645">Protease</keyword>
<evidence type="ECO:0000313" key="7">
    <source>
        <dbReference type="Proteomes" id="UP000694844"/>
    </source>
</evidence>
<evidence type="ECO:0000259" key="6">
    <source>
        <dbReference type="PROSITE" id="PS50203"/>
    </source>
</evidence>
<dbReference type="PANTHER" id="PTHR10183:SF379">
    <property type="entry name" value="CALPAIN-5"/>
    <property type="match status" value="1"/>
</dbReference>
<evidence type="ECO:0000256" key="1">
    <source>
        <dbReference type="ARBA" id="ARBA00007623"/>
    </source>
</evidence>
<dbReference type="GO" id="GO:0005737">
    <property type="term" value="C:cytoplasm"/>
    <property type="evidence" value="ECO:0007669"/>
    <property type="project" value="TreeGrafter"/>
</dbReference>
<dbReference type="InterPro" id="IPR022684">
    <property type="entry name" value="Calpain_cysteine_protease"/>
</dbReference>
<dbReference type="Pfam" id="PF01067">
    <property type="entry name" value="Calpain_III"/>
    <property type="match status" value="1"/>
</dbReference>
<dbReference type="SMART" id="SM00720">
    <property type="entry name" value="calpain_III"/>
    <property type="match status" value="1"/>
</dbReference>
<dbReference type="SUPFAM" id="SSF49758">
    <property type="entry name" value="Calpain large subunit, middle domain (domain III)"/>
    <property type="match status" value="1"/>
</dbReference>
<dbReference type="GO" id="GO:0004198">
    <property type="term" value="F:calcium-dependent cysteine-type endopeptidase activity"/>
    <property type="evidence" value="ECO:0007669"/>
    <property type="project" value="InterPro"/>
</dbReference>
<evidence type="ECO:0000256" key="2">
    <source>
        <dbReference type="ARBA" id="ARBA00022670"/>
    </source>
</evidence>
<keyword evidence="3" id="KW-0378">Hydrolase</keyword>
<sequence>MGCSATKEEGTRPVCSADRYKLNFLGIYESFWDFRETSDIFKPQVPPRCIQLWDDPVLPTPRDCQSFRARIEGVHSLLLCKDPTQPDLNQGELDTSYLLTVIEKLTSQTNLIKHLIPNDALWEVHKKQEVYVGVVHCRVWRAGGWVDVYVDDSVPSVANSGGIRLLSYCHDKDELWLTFIEKAWARFWGGYTSIEYGYIHDTYLSLTGGVYDAIHLEKTRLKPGDIYFRIRRAISQGAIVGCAVSRKHDGVYGLTAGDTFTIEETYQVHTQRGKEIHLLRIRDPLGYTLWKGPWNLNGNEWASLPPEHGDILTSVNDQEFIMAFRDVIAYMEYVCICSLTPVVDQDGNKPVQLRYCTHVFGEWLGKTAAGSKKLLDNPKFSFTIPSRGFSKDQAPVSVGVSLLQFCKDRLEDRVPITLRIFKARQQKQGMLIEEVGETFEQGFQQTLRTLRLRPGRYMILPHTAKMNTERHFLLRLYTEFQLKSIKWIPSTEPLLLLKEDKPLNLKDLKCTLDCCEEVWGRWTEGLQGGYIYDRDFDLNPQIDISVPEGDRTRRQCS</sequence>
<dbReference type="RefSeq" id="XP_022304486.1">
    <property type="nucleotide sequence ID" value="XM_022448778.1"/>
</dbReference>
<dbReference type="AlphaFoldDB" id="A0A8B8BNL8"/>
<organism evidence="7 8">
    <name type="scientific">Crassostrea virginica</name>
    <name type="common">Eastern oyster</name>
    <dbReference type="NCBI Taxonomy" id="6565"/>
    <lineage>
        <taxon>Eukaryota</taxon>
        <taxon>Metazoa</taxon>
        <taxon>Spiralia</taxon>
        <taxon>Lophotrochozoa</taxon>
        <taxon>Mollusca</taxon>
        <taxon>Bivalvia</taxon>
        <taxon>Autobranchia</taxon>
        <taxon>Pteriomorphia</taxon>
        <taxon>Ostreida</taxon>
        <taxon>Ostreoidea</taxon>
        <taxon>Ostreidae</taxon>
        <taxon>Crassostrea</taxon>
    </lineage>
</organism>
<proteinExistence type="inferred from homology"/>
<reference evidence="8" key="1">
    <citation type="submission" date="2025-08" db="UniProtKB">
        <authorList>
            <consortium name="RefSeq"/>
        </authorList>
    </citation>
    <scope>IDENTIFICATION</scope>
    <source>
        <tissue evidence="8">Whole sample</tissue>
    </source>
</reference>
<feature type="domain" description="Calpain catalytic" evidence="6">
    <location>
        <begin position="53"/>
        <end position="340"/>
    </location>
</feature>
<dbReference type="InterPro" id="IPR022682">
    <property type="entry name" value="Calpain_domain_III"/>
</dbReference>
<dbReference type="SUPFAM" id="SSF54001">
    <property type="entry name" value="Cysteine proteinases"/>
    <property type="match status" value="1"/>
</dbReference>
<dbReference type="PANTHER" id="PTHR10183">
    <property type="entry name" value="CALPAIN"/>
    <property type="match status" value="1"/>
</dbReference>
<evidence type="ECO:0000313" key="8">
    <source>
        <dbReference type="RefSeq" id="XP_022304486.1"/>
    </source>
</evidence>
<gene>
    <name evidence="8" type="primary">LOC111111671</name>
</gene>
<dbReference type="OrthoDB" id="424753at2759"/>
<dbReference type="GO" id="GO:0006508">
    <property type="term" value="P:proteolysis"/>
    <property type="evidence" value="ECO:0007669"/>
    <property type="project" value="UniProtKB-KW"/>
</dbReference>
<keyword evidence="4" id="KW-0788">Thiol protease</keyword>
<evidence type="ECO:0000256" key="4">
    <source>
        <dbReference type="ARBA" id="ARBA00022807"/>
    </source>
</evidence>
<dbReference type="InterPro" id="IPR001300">
    <property type="entry name" value="Peptidase_C2_calpain_cat"/>
</dbReference>
<dbReference type="InterPro" id="IPR022683">
    <property type="entry name" value="Calpain_III"/>
</dbReference>
<comment type="similarity">
    <text evidence="1">Belongs to the peptidase C2 family.</text>
</comment>
<dbReference type="PRINTS" id="PR00704">
    <property type="entry name" value="CALPAIN"/>
</dbReference>
<evidence type="ECO:0000256" key="3">
    <source>
        <dbReference type="ARBA" id="ARBA00022801"/>
    </source>
</evidence>
<dbReference type="Pfam" id="PF00648">
    <property type="entry name" value="Peptidase_C2"/>
    <property type="match status" value="1"/>
</dbReference>
<dbReference type="SMART" id="SM00230">
    <property type="entry name" value="CysPc"/>
    <property type="match status" value="1"/>
</dbReference>
<dbReference type="GeneID" id="111111671"/>
<protein>
    <submittedName>
        <fullName evidence="8">Calpain-1 catalytic subunit-like isoform X2</fullName>
    </submittedName>
</protein>
<dbReference type="Proteomes" id="UP000694844">
    <property type="component" value="Chromosome 9"/>
</dbReference>
<keyword evidence="7" id="KW-1185">Reference proteome</keyword>
<evidence type="ECO:0000256" key="5">
    <source>
        <dbReference type="PROSITE-ProRule" id="PRU00239"/>
    </source>
</evidence>
<dbReference type="Gene3D" id="2.60.120.380">
    <property type="match status" value="1"/>
</dbReference>
<dbReference type="InterPro" id="IPR036213">
    <property type="entry name" value="Calpain_III_sf"/>
</dbReference>
<dbReference type="PROSITE" id="PS50203">
    <property type="entry name" value="CALPAIN_CAT"/>
    <property type="match status" value="1"/>
</dbReference>
<accession>A0A8B8BNL8</accession>
<dbReference type="InterPro" id="IPR038765">
    <property type="entry name" value="Papain-like_cys_pep_sf"/>
</dbReference>
<comment type="caution">
    <text evidence="5">Lacks conserved residue(s) required for the propagation of feature annotation.</text>
</comment>
<dbReference type="Gene3D" id="3.90.70.10">
    <property type="entry name" value="Cysteine proteinases"/>
    <property type="match status" value="1"/>
</dbReference>